<dbReference type="PANTHER" id="PTHR30537">
    <property type="entry name" value="HTH-TYPE TRANSCRIPTIONAL REGULATOR"/>
    <property type="match status" value="1"/>
</dbReference>
<evidence type="ECO:0000256" key="2">
    <source>
        <dbReference type="ARBA" id="ARBA00023015"/>
    </source>
</evidence>
<dbReference type="RefSeq" id="WP_268678322.1">
    <property type="nucleotide sequence ID" value="NZ_JAPQMW010000003.1"/>
</dbReference>
<dbReference type="Pfam" id="PF00126">
    <property type="entry name" value="HTH_1"/>
    <property type="match status" value="1"/>
</dbReference>
<dbReference type="SUPFAM" id="SSF46785">
    <property type="entry name" value="Winged helix' DNA-binding domain"/>
    <property type="match status" value="1"/>
</dbReference>
<dbReference type="Gene3D" id="1.10.10.10">
    <property type="entry name" value="Winged helix-like DNA-binding domain superfamily/Winged helix DNA-binding domain"/>
    <property type="match status" value="1"/>
</dbReference>
<keyword evidence="7" id="KW-1185">Reference proteome</keyword>
<name>A0ABW7IQ56_9VIBR</name>
<dbReference type="InterPro" id="IPR005119">
    <property type="entry name" value="LysR_subst-bd"/>
</dbReference>
<dbReference type="PROSITE" id="PS50931">
    <property type="entry name" value="HTH_LYSR"/>
    <property type="match status" value="1"/>
</dbReference>
<evidence type="ECO:0000256" key="4">
    <source>
        <dbReference type="ARBA" id="ARBA00023163"/>
    </source>
</evidence>
<dbReference type="Proteomes" id="UP001607125">
    <property type="component" value="Unassembled WGS sequence"/>
</dbReference>
<organism evidence="6 7">
    <name type="scientific">Vibrio barjaei</name>
    <dbReference type="NCBI Taxonomy" id="1676683"/>
    <lineage>
        <taxon>Bacteria</taxon>
        <taxon>Pseudomonadati</taxon>
        <taxon>Pseudomonadota</taxon>
        <taxon>Gammaproteobacteria</taxon>
        <taxon>Vibrionales</taxon>
        <taxon>Vibrionaceae</taxon>
        <taxon>Vibrio</taxon>
    </lineage>
</organism>
<dbReference type="InterPro" id="IPR036388">
    <property type="entry name" value="WH-like_DNA-bd_sf"/>
</dbReference>
<dbReference type="PANTHER" id="PTHR30537:SF5">
    <property type="entry name" value="HTH-TYPE TRANSCRIPTIONAL ACTIVATOR TTDR-RELATED"/>
    <property type="match status" value="1"/>
</dbReference>
<keyword evidence="2" id="KW-0805">Transcription regulation</keyword>
<evidence type="ECO:0000256" key="1">
    <source>
        <dbReference type="ARBA" id="ARBA00009437"/>
    </source>
</evidence>
<comment type="caution">
    <text evidence="6">The sequence shown here is derived from an EMBL/GenBank/DDBJ whole genome shotgun (WGS) entry which is preliminary data.</text>
</comment>
<keyword evidence="3" id="KW-0238">DNA-binding</keyword>
<proteinExistence type="inferred from homology"/>
<dbReference type="InterPro" id="IPR000847">
    <property type="entry name" value="LysR_HTH_N"/>
</dbReference>
<evidence type="ECO:0000259" key="5">
    <source>
        <dbReference type="PROSITE" id="PS50931"/>
    </source>
</evidence>
<dbReference type="Gene3D" id="3.40.190.290">
    <property type="match status" value="1"/>
</dbReference>
<sequence>MAVEKIKLDFNALEVFKVVVDMKSFSKAADTLDVNTSTISRKINELEQHYQSKLITRTTRTQTLTPEGEILYQYCSDLLKLMQESKDHLLETSGSTKGSIHIVINHFSYETLFKDGFTAFAQSHPDLDIRVEISNEQVNMIKDNVDVWIKPGEVSLDHAIVKKFSLGKRRLLASPEYIRVNKLLNGNEVLEGHRPDIKRIYIHTPLSEKFNVELSHLDYAYSVNSARCALTAVKLGLGVIVAPEKMVKEEIASGELRFVDSTSIDNEYYLSVCYRERKPRPARIDTILSYIYRTLEARL</sequence>
<reference evidence="6 7" key="1">
    <citation type="submission" date="2024-10" db="EMBL/GenBank/DDBJ databases">
        <authorList>
            <person name="Yibar A."/>
            <person name="Saticioglu I.B."/>
            <person name="Duman M."/>
            <person name="Ajmi N."/>
            <person name="Gurler F."/>
            <person name="Ay H."/>
            <person name="Onuk E."/>
            <person name="Guler S."/>
            <person name="Romalde J.L."/>
        </authorList>
    </citation>
    <scope>NUCLEOTIDE SEQUENCE [LARGE SCALE GENOMIC DNA]</scope>
    <source>
        <strain evidence="6 7">1-TCBS-B</strain>
    </source>
</reference>
<feature type="domain" description="HTH lysR-type" evidence="5">
    <location>
        <begin position="8"/>
        <end position="65"/>
    </location>
</feature>
<dbReference type="Pfam" id="PF03466">
    <property type="entry name" value="LysR_substrate"/>
    <property type="match status" value="1"/>
</dbReference>
<evidence type="ECO:0000313" key="7">
    <source>
        <dbReference type="Proteomes" id="UP001607125"/>
    </source>
</evidence>
<evidence type="ECO:0000256" key="3">
    <source>
        <dbReference type="ARBA" id="ARBA00023125"/>
    </source>
</evidence>
<dbReference type="InterPro" id="IPR058163">
    <property type="entry name" value="LysR-type_TF_proteobact-type"/>
</dbReference>
<dbReference type="EMBL" id="JBIHSF010000011">
    <property type="protein sequence ID" value="MFH0263220.1"/>
    <property type="molecule type" value="Genomic_DNA"/>
</dbReference>
<protein>
    <submittedName>
        <fullName evidence="6">LysR family transcriptional regulator</fullName>
    </submittedName>
</protein>
<gene>
    <name evidence="6" type="ORF">ACGRH2_22760</name>
</gene>
<evidence type="ECO:0000313" key="6">
    <source>
        <dbReference type="EMBL" id="MFH0263220.1"/>
    </source>
</evidence>
<dbReference type="SUPFAM" id="SSF53850">
    <property type="entry name" value="Periplasmic binding protein-like II"/>
    <property type="match status" value="1"/>
</dbReference>
<accession>A0ABW7IQ56</accession>
<keyword evidence="4" id="KW-0804">Transcription</keyword>
<dbReference type="InterPro" id="IPR036390">
    <property type="entry name" value="WH_DNA-bd_sf"/>
</dbReference>
<comment type="similarity">
    <text evidence="1">Belongs to the LysR transcriptional regulatory family.</text>
</comment>